<dbReference type="Proteomes" id="UP001431209">
    <property type="component" value="Unassembled WGS sequence"/>
</dbReference>
<protein>
    <recommendedName>
        <fullName evidence="3">F-box domain-containing protein</fullName>
    </recommendedName>
</protein>
<proteinExistence type="predicted"/>
<keyword evidence="2" id="KW-1185">Reference proteome</keyword>
<gene>
    <name evidence="1" type="ORF">AKO1_014430</name>
</gene>
<comment type="caution">
    <text evidence="1">The sequence shown here is derived from an EMBL/GenBank/DDBJ whole genome shotgun (WGS) entry which is preliminary data.</text>
</comment>
<accession>A0AAW2YZE7</accession>
<dbReference type="SUPFAM" id="SSF81383">
    <property type="entry name" value="F-box domain"/>
    <property type="match status" value="1"/>
</dbReference>
<dbReference type="EMBL" id="JAOPGA020000870">
    <property type="protein sequence ID" value="KAL0482545.1"/>
    <property type="molecule type" value="Genomic_DNA"/>
</dbReference>
<evidence type="ECO:0000313" key="2">
    <source>
        <dbReference type="Proteomes" id="UP001431209"/>
    </source>
</evidence>
<evidence type="ECO:0008006" key="3">
    <source>
        <dbReference type="Google" id="ProtNLM"/>
    </source>
</evidence>
<organism evidence="1 2">
    <name type="scientific">Acrasis kona</name>
    <dbReference type="NCBI Taxonomy" id="1008807"/>
    <lineage>
        <taxon>Eukaryota</taxon>
        <taxon>Discoba</taxon>
        <taxon>Heterolobosea</taxon>
        <taxon>Tetramitia</taxon>
        <taxon>Eutetramitia</taxon>
        <taxon>Acrasidae</taxon>
        <taxon>Acrasis</taxon>
    </lineage>
</organism>
<reference evidence="1 2" key="1">
    <citation type="submission" date="2024-03" db="EMBL/GenBank/DDBJ databases">
        <title>The Acrasis kona genome and developmental transcriptomes reveal deep origins of eukaryotic multicellular pathways.</title>
        <authorList>
            <person name="Sheikh S."/>
            <person name="Fu C.-J."/>
            <person name="Brown M.W."/>
            <person name="Baldauf S.L."/>
        </authorList>
    </citation>
    <scope>NUCLEOTIDE SEQUENCE [LARGE SCALE GENOMIC DNA]</scope>
    <source>
        <strain evidence="1 2">ATCC MYA-3509</strain>
    </source>
</reference>
<dbReference type="AlphaFoldDB" id="A0AAW2YZE7"/>
<evidence type="ECO:0000313" key="1">
    <source>
        <dbReference type="EMBL" id="KAL0482545.1"/>
    </source>
</evidence>
<name>A0AAW2YZE7_9EUKA</name>
<dbReference type="InterPro" id="IPR036047">
    <property type="entry name" value="F-box-like_dom_sf"/>
</dbReference>
<dbReference type="Gene3D" id="1.20.1280.50">
    <property type="match status" value="1"/>
</dbReference>
<sequence length="349" mass="41064">MKRTNEHVLDVVSKRRKLYSSRIMSSHHLNSDCLLHVFTFLDHKDLCQISLSFNRPQISKEWLNLSNSNTIWFLQYNNRFCAQNNLPDIVKYERNNWKKLYFKRLDCEPFITPCKDFDYSDRDEHPFTSSFESFSFCSRKRRNSITTFRERITSVTEFMNVERHDINMFSAFLNIIREQSATLQQYALFCSEMERLIAVWENNRVSSAKIELLRNIRNVFHYETFHRSCSIPHQSLSAKCVIPLNVQGKITSGTLYGMFSSDGDNPVGELTLDGDQDSIFLHFSKDEEEKKQSVIDFHKLRLMMPQLGDEEIMDVLKCCFFPTSTGGVDDFKEMWRNHLCTAHFAITNV</sequence>